<dbReference type="InterPro" id="IPR000792">
    <property type="entry name" value="Tscrpt_reg_LuxR_C"/>
</dbReference>
<dbReference type="EMBL" id="CP029194">
    <property type="protein sequence ID" value="QES20364.1"/>
    <property type="molecule type" value="Genomic_DNA"/>
</dbReference>
<comment type="caution">
    <text evidence="2">Lacks conserved residue(s) required for the propagation of feature annotation.</text>
</comment>
<dbReference type="InterPro" id="IPR001789">
    <property type="entry name" value="Sig_transdc_resp-reg_receiver"/>
</dbReference>
<dbReference type="SUPFAM" id="SSF52172">
    <property type="entry name" value="CheY-like"/>
    <property type="match status" value="1"/>
</dbReference>
<dbReference type="PROSITE" id="PS00622">
    <property type="entry name" value="HTH_LUXR_1"/>
    <property type="match status" value="1"/>
</dbReference>
<evidence type="ECO:0000256" key="2">
    <source>
        <dbReference type="PROSITE-ProRule" id="PRU00169"/>
    </source>
</evidence>
<dbReference type="InterPro" id="IPR011006">
    <property type="entry name" value="CheY-like_superfamily"/>
</dbReference>
<evidence type="ECO:0000313" key="6">
    <source>
        <dbReference type="Proteomes" id="UP000324106"/>
    </source>
</evidence>
<protein>
    <submittedName>
        <fullName evidence="5">Uncharacterized protein</fullName>
    </submittedName>
</protein>
<dbReference type="GO" id="GO:0003677">
    <property type="term" value="F:DNA binding"/>
    <property type="evidence" value="ECO:0007669"/>
    <property type="project" value="UniProtKB-KW"/>
</dbReference>
<dbReference type="InterPro" id="IPR016032">
    <property type="entry name" value="Sig_transdc_resp-reg_C-effctor"/>
</dbReference>
<feature type="domain" description="HTH luxR-type" evidence="3">
    <location>
        <begin position="145"/>
        <end position="207"/>
    </location>
</feature>
<dbReference type="OrthoDB" id="3518313at2"/>
<accession>A0A5P2AQ34</accession>
<organism evidence="5 6">
    <name type="scientific">Streptomyces venezuelae</name>
    <dbReference type="NCBI Taxonomy" id="54571"/>
    <lineage>
        <taxon>Bacteria</taxon>
        <taxon>Bacillati</taxon>
        <taxon>Actinomycetota</taxon>
        <taxon>Actinomycetes</taxon>
        <taxon>Kitasatosporales</taxon>
        <taxon>Streptomycetaceae</taxon>
        <taxon>Streptomyces</taxon>
    </lineage>
</organism>
<gene>
    <name evidence="5" type="ORF">DEJ46_15590</name>
</gene>
<name>A0A5P2AQ34_STRVZ</name>
<evidence type="ECO:0000259" key="3">
    <source>
        <dbReference type="PROSITE" id="PS50043"/>
    </source>
</evidence>
<proteinExistence type="predicted"/>
<dbReference type="PROSITE" id="PS50110">
    <property type="entry name" value="RESPONSE_REGULATORY"/>
    <property type="match status" value="1"/>
</dbReference>
<dbReference type="PANTHER" id="PTHR45566">
    <property type="entry name" value="HTH-TYPE TRANSCRIPTIONAL REGULATOR YHJB-RELATED"/>
    <property type="match status" value="1"/>
</dbReference>
<dbReference type="InterPro" id="IPR051015">
    <property type="entry name" value="EvgA-like"/>
</dbReference>
<keyword evidence="1" id="KW-0238">DNA-binding</keyword>
<feature type="domain" description="Response regulatory" evidence="4">
    <location>
        <begin position="10"/>
        <end position="125"/>
    </location>
</feature>
<dbReference type="PROSITE" id="PS50043">
    <property type="entry name" value="HTH_LUXR_2"/>
    <property type="match status" value="1"/>
</dbReference>
<dbReference type="Pfam" id="PF00196">
    <property type="entry name" value="GerE"/>
    <property type="match status" value="1"/>
</dbReference>
<dbReference type="AlphaFoldDB" id="A0A5P2AQ34"/>
<dbReference type="PANTHER" id="PTHR45566:SF1">
    <property type="entry name" value="HTH-TYPE TRANSCRIPTIONAL REGULATOR YHJB-RELATED"/>
    <property type="match status" value="1"/>
</dbReference>
<evidence type="ECO:0000256" key="1">
    <source>
        <dbReference type="ARBA" id="ARBA00023125"/>
    </source>
</evidence>
<dbReference type="Gene3D" id="3.40.50.2300">
    <property type="match status" value="1"/>
</dbReference>
<reference evidence="5 6" key="1">
    <citation type="submission" date="2018-05" db="EMBL/GenBank/DDBJ databases">
        <title>Streptomyces venezuelae.</title>
        <authorList>
            <person name="Kim W."/>
            <person name="Lee N."/>
            <person name="Cho B.-K."/>
        </authorList>
    </citation>
    <scope>NUCLEOTIDE SEQUENCE [LARGE SCALE GENOMIC DNA]</scope>
    <source>
        <strain evidence="5 6">ATCC 15068</strain>
    </source>
</reference>
<dbReference type="Proteomes" id="UP000324106">
    <property type="component" value="Chromosome"/>
</dbReference>
<dbReference type="PRINTS" id="PR00038">
    <property type="entry name" value="HTHLUXR"/>
</dbReference>
<evidence type="ECO:0000313" key="5">
    <source>
        <dbReference type="EMBL" id="QES20364.1"/>
    </source>
</evidence>
<dbReference type="RefSeq" id="WP_150267018.1">
    <property type="nucleotide sequence ID" value="NZ_CP029194.1"/>
</dbReference>
<evidence type="ECO:0000259" key="4">
    <source>
        <dbReference type="PROSITE" id="PS50110"/>
    </source>
</evidence>
<dbReference type="CDD" id="cd06170">
    <property type="entry name" value="LuxR_C_like"/>
    <property type="match status" value="1"/>
</dbReference>
<dbReference type="GO" id="GO:0006355">
    <property type="term" value="P:regulation of DNA-templated transcription"/>
    <property type="evidence" value="ECO:0007669"/>
    <property type="project" value="InterPro"/>
</dbReference>
<dbReference type="SUPFAM" id="SSF46894">
    <property type="entry name" value="C-terminal effector domain of the bipartite response regulators"/>
    <property type="match status" value="1"/>
</dbReference>
<dbReference type="SMART" id="SM00421">
    <property type="entry name" value="HTH_LUXR"/>
    <property type="match status" value="1"/>
</dbReference>
<dbReference type="GO" id="GO:0000160">
    <property type="term" value="P:phosphorelay signal transduction system"/>
    <property type="evidence" value="ECO:0007669"/>
    <property type="project" value="InterPro"/>
</dbReference>
<sequence>MSTQRHAHAHVLVADDSPTRTLGLIQIVQRFSYVKTISTCTFDGLAEAVDRAAPDLVLLSTADSPEDDLTTVLGPRAGDHVVRFISVGHPARTRITPSSVSAGLHGFLPDTATPEDFNRALSAALAGFTYFPRDMTEELTEFRMRFPQLTPREQQVLDLLSDGMSNHRIASSLGIKEATVKMYVTHVLAKLEVESRLQACLKARGLTSAAA</sequence>